<dbReference type="InterPro" id="IPR036388">
    <property type="entry name" value="WH-like_DNA-bd_sf"/>
</dbReference>
<evidence type="ECO:0000259" key="1">
    <source>
        <dbReference type="PROSITE" id="PS50995"/>
    </source>
</evidence>
<sequence>MQGKARPVATADQALYAMDRMIATAQFGQQDIARRLGLNVTDLTCLGFLMEAATAGESLVAGDLADRARLTTGAVTGVLNRLEKAGYIRRQADPRDRRRVQVVMEESALERILEVYGPFYERLGMLFADYGPDEIAVLADWFTRAKALFQDSLDEIRQGVSEWPPSDR</sequence>
<comment type="caution">
    <text evidence="2">The sequence shown here is derived from an EMBL/GenBank/DDBJ whole genome shotgun (WGS) entry which is preliminary data.</text>
</comment>
<evidence type="ECO:0000313" key="2">
    <source>
        <dbReference type="EMBL" id="MER6617017.1"/>
    </source>
</evidence>
<evidence type="ECO:0000313" key="3">
    <source>
        <dbReference type="Proteomes" id="UP001445472"/>
    </source>
</evidence>
<dbReference type="SUPFAM" id="SSF46785">
    <property type="entry name" value="Winged helix' DNA-binding domain"/>
    <property type="match status" value="1"/>
</dbReference>
<dbReference type="InterPro" id="IPR039422">
    <property type="entry name" value="MarR/SlyA-like"/>
</dbReference>
<protein>
    <submittedName>
        <fullName evidence="2">MarR family transcriptional regulator</fullName>
    </submittedName>
</protein>
<dbReference type="InterPro" id="IPR000835">
    <property type="entry name" value="HTH_MarR-typ"/>
</dbReference>
<dbReference type="Proteomes" id="UP001445472">
    <property type="component" value="Unassembled WGS sequence"/>
</dbReference>
<reference evidence="2 3" key="1">
    <citation type="submission" date="2024-06" db="EMBL/GenBank/DDBJ databases">
        <title>The Natural Products Discovery Center: Release of the First 8490 Sequenced Strains for Exploring Actinobacteria Biosynthetic Diversity.</title>
        <authorList>
            <person name="Kalkreuter E."/>
            <person name="Kautsar S.A."/>
            <person name="Yang D."/>
            <person name="Bader C.D."/>
            <person name="Teijaro C.N."/>
            <person name="Fluegel L."/>
            <person name="Davis C.M."/>
            <person name="Simpson J.R."/>
            <person name="Lauterbach L."/>
            <person name="Steele A.D."/>
            <person name="Gui C."/>
            <person name="Meng S."/>
            <person name="Li G."/>
            <person name="Viehrig K."/>
            <person name="Ye F."/>
            <person name="Su P."/>
            <person name="Kiefer A.F."/>
            <person name="Nichols A."/>
            <person name="Cepeda A.J."/>
            <person name="Yan W."/>
            <person name="Fan B."/>
            <person name="Jiang Y."/>
            <person name="Adhikari A."/>
            <person name="Zheng C.-J."/>
            <person name="Schuster L."/>
            <person name="Cowan T.M."/>
            <person name="Smanski M.J."/>
            <person name="Chevrette M.G."/>
            <person name="De Carvalho L.P.S."/>
            <person name="Shen B."/>
        </authorList>
    </citation>
    <scope>NUCLEOTIDE SEQUENCE [LARGE SCALE GENOMIC DNA]</scope>
    <source>
        <strain evidence="2 3">NPDC000837</strain>
    </source>
</reference>
<dbReference type="Pfam" id="PF12802">
    <property type="entry name" value="MarR_2"/>
    <property type="match status" value="1"/>
</dbReference>
<gene>
    <name evidence="2" type="ORF">ABT276_27365</name>
</gene>
<dbReference type="InterPro" id="IPR036390">
    <property type="entry name" value="WH_DNA-bd_sf"/>
</dbReference>
<keyword evidence="3" id="KW-1185">Reference proteome</keyword>
<feature type="domain" description="HTH marR-type" evidence="1">
    <location>
        <begin position="11"/>
        <end position="147"/>
    </location>
</feature>
<dbReference type="EMBL" id="JBEPBX010000031">
    <property type="protein sequence ID" value="MER6617017.1"/>
    <property type="molecule type" value="Genomic_DNA"/>
</dbReference>
<dbReference type="PANTHER" id="PTHR33164:SF106">
    <property type="entry name" value="TRANSCRIPTIONAL REGULATORY PROTEIN"/>
    <property type="match status" value="1"/>
</dbReference>
<dbReference type="RefSeq" id="WP_351978240.1">
    <property type="nucleotide sequence ID" value="NZ_JBEPBX010000031.1"/>
</dbReference>
<dbReference type="SMART" id="SM00347">
    <property type="entry name" value="HTH_MARR"/>
    <property type="match status" value="1"/>
</dbReference>
<accession>A0ABV1V3D4</accession>
<proteinExistence type="predicted"/>
<organism evidence="2 3">
    <name type="scientific">Streptomyces xantholiticus</name>
    <dbReference type="NCBI Taxonomy" id="68285"/>
    <lineage>
        <taxon>Bacteria</taxon>
        <taxon>Bacillati</taxon>
        <taxon>Actinomycetota</taxon>
        <taxon>Actinomycetes</taxon>
        <taxon>Kitasatosporales</taxon>
        <taxon>Streptomycetaceae</taxon>
        <taxon>Streptomyces</taxon>
    </lineage>
</organism>
<dbReference type="PANTHER" id="PTHR33164">
    <property type="entry name" value="TRANSCRIPTIONAL REGULATOR, MARR FAMILY"/>
    <property type="match status" value="1"/>
</dbReference>
<dbReference type="PROSITE" id="PS50995">
    <property type="entry name" value="HTH_MARR_2"/>
    <property type="match status" value="1"/>
</dbReference>
<name>A0ABV1V3D4_9ACTN</name>
<dbReference type="Gene3D" id="1.10.10.10">
    <property type="entry name" value="Winged helix-like DNA-binding domain superfamily/Winged helix DNA-binding domain"/>
    <property type="match status" value="1"/>
</dbReference>